<sequence>MNIFSKDSHILHSSPLPDSGMPPNNTAGNASMFLDPDSSHYCAARKPNTRLNNAARTDSNIRSNETSLTNFGCFVHNNVPHNVRSTGQLRRRLLPQ</sequence>
<evidence type="ECO:0000313" key="2">
    <source>
        <dbReference type="EMBL" id="AFK34850.1"/>
    </source>
</evidence>
<feature type="region of interest" description="Disordered" evidence="1">
    <location>
        <begin position="1"/>
        <end position="47"/>
    </location>
</feature>
<evidence type="ECO:0000256" key="1">
    <source>
        <dbReference type="SAM" id="MobiDB-lite"/>
    </source>
</evidence>
<accession>I3S3K8</accession>
<gene>
    <name evidence="3" type="ORF">MtrunA17_Chr5g0435781</name>
</gene>
<evidence type="ECO:0000313" key="4">
    <source>
        <dbReference type="Proteomes" id="UP000265566"/>
    </source>
</evidence>
<dbReference type="AlphaFoldDB" id="I3S3K8"/>
<dbReference type="Proteomes" id="UP000265566">
    <property type="component" value="Chromosome 5"/>
</dbReference>
<name>I3S3K8_MEDTR</name>
<dbReference type="EMBL" id="BT135055">
    <property type="protein sequence ID" value="AFK34850.1"/>
    <property type="molecule type" value="mRNA"/>
</dbReference>
<proteinExistence type="evidence at transcript level"/>
<evidence type="ECO:0000313" key="3">
    <source>
        <dbReference type="EMBL" id="RHN57017.1"/>
    </source>
</evidence>
<dbReference type="EMBL" id="PSQE01000005">
    <property type="protein sequence ID" value="RHN57017.1"/>
    <property type="molecule type" value="Genomic_DNA"/>
</dbReference>
<reference evidence="3" key="3">
    <citation type="journal article" date="2018" name="Nat. Plants">
        <title>Whole-genome landscape of Medicago truncatula symbiotic genes.</title>
        <authorList>
            <person name="Pecrix Y."/>
            <person name="Gamas P."/>
            <person name="Carrere S."/>
        </authorList>
    </citation>
    <scope>NUCLEOTIDE SEQUENCE</scope>
    <source>
        <tissue evidence="3">Leaves</tissue>
    </source>
</reference>
<feature type="compositionally biased region" description="Basic and acidic residues" evidence="1">
    <location>
        <begin position="1"/>
        <end position="10"/>
    </location>
</feature>
<organism evidence="2">
    <name type="scientific">Medicago truncatula</name>
    <name type="common">Barrel medic</name>
    <name type="synonym">Medicago tribuloides</name>
    <dbReference type="NCBI Taxonomy" id="3880"/>
    <lineage>
        <taxon>Eukaryota</taxon>
        <taxon>Viridiplantae</taxon>
        <taxon>Streptophyta</taxon>
        <taxon>Embryophyta</taxon>
        <taxon>Tracheophyta</taxon>
        <taxon>Spermatophyta</taxon>
        <taxon>Magnoliopsida</taxon>
        <taxon>eudicotyledons</taxon>
        <taxon>Gunneridae</taxon>
        <taxon>Pentapetalae</taxon>
        <taxon>rosids</taxon>
        <taxon>fabids</taxon>
        <taxon>Fabales</taxon>
        <taxon>Fabaceae</taxon>
        <taxon>Papilionoideae</taxon>
        <taxon>50 kb inversion clade</taxon>
        <taxon>NPAAA clade</taxon>
        <taxon>Hologalegina</taxon>
        <taxon>IRL clade</taxon>
        <taxon>Trifolieae</taxon>
        <taxon>Medicago</taxon>
    </lineage>
</organism>
<reference evidence="2" key="1">
    <citation type="submission" date="2012-05" db="EMBL/GenBank/DDBJ databases">
        <authorList>
            <person name="Krishnakumar V."/>
            <person name="Cheung F."/>
            <person name="Xiao Y."/>
            <person name="Chan A."/>
            <person name="Moskal W.A."/>
            <person name="Town C.D."/>
        </authorList>
    </citation>
    <scope>NUCLEOTIDE SEQUENCE</scope>
</reference>
<dbReference type="Gramene" id="rna32500">
    <property type="protein sequence ID" value="RHN57017.1"/>
    <property type="gene ID" value="gene32500"/>
</dbReference>
<protein>
    <submittedName>
        <fullName evidence="2">Uncharacterized protein</fullName>
    </submittedName>
</protein>
<reference evidence="4" key="2">
    <citation type="journal article" date="2018" name="Nat. Plants">
        <title>Whole-genome landscape of Medicago truncatula symbiotic genes.</title>
        <authorList>
            <person name="Pecrix Y."/>
            <person name="Staton S.E."/>
            <person name="Sallet E."/>
            <person name="Lelandais-Briere C."/>
            <person name="Moreau S."/>
            <person name="Carrere S."/>
            <person name="Blein T."/>
            <person name="Jardinaud M.F."/>
            <person name="Latrasse D."/>
            <person name="Zouine M."/>
            <person name="Zahm M."/>
            <person name="Kreplak J."/>
            <person name="Mayjonade B."/>
            <person name="Satge C."/>
            <person name="Perez M."/>
            <person name="Cauet S."/>
            <person name="Marande W."/>
            <person name="Chantry-Darmon C."/>
            <person name="Lopez-Roques C."/>
            <person name="Bouchez O."/>
            <person name="Berard A."/>
            <person name="Debelle F."/>
            <person name="Munos S."/>
            <person name="Bendahmane A."/>
            <person name="Berges H."/>
            <person name="Niebel A."/>
            <person name="Buitink J."/>
            <person name="Frugier F."/>
            <person name="Benhamed M."/>
            <person name="Crespi M."/>
            <person name="Gouzy J."/>
            <person name="Gamas P."/>
        </authorList>
    </citation>
    <scope>NUCLEOTIDE SEQUENCE [LARGE SCALE GENOMIC DNA]</scope>
    <source>
        <strain evidence="4">cv. Jemalong A17</strain>
    </source>
</reference>